<evidence type="ECO:0000256" key="1">
    <source>
        <dbReference type="SAM" id="MobiDB-lite"/>
    </source>
</evidence>
<evidence type="ECO:0000313" key="3">
    <source>
        <dbReference type="RefSeq" id="XP_055864143.1"/>
    </source>
</evidence>
<proteinExistence type="predicted"/>
<evidence type="ECO:0000313" key="2">
    <source>
        <dbReference type="Proteomes" id="UP001165740"/>
    </source>
</evidence>
<gene>
    <name evidence="3" type="primary">LOC129922356</name>
</gene>
<keyword evidence="2" id="KW-1185">Reference proteome</keyword>
<name>A0A9W2YN61_BIOGL</name>
<sequence>MIKYLELDVDLVQDLISPQVKFKAKTTQRRAELKAMVQEEFCRKFRVVCDCTLPQSHNLHKGKAAFQPKCCPAKQASMNAIPSFCYKRATISYVDAVVTCPTRFPAYIRWTSEPKPCNKKLVQIVWKKSTFGEKHVDLMWAGECAKKKVEICWMKDKTPPATKREVSMSWLTRRGDYYKKEMSKCQTSSQEDRREKKSSGQCEPVATDEALLNKPMKSILKTYGDGWWEDVRKFRKCA</sequence>
<dbReference type="GeneID" id="129922356"/>
<dbReference type="Proteomes" id="UP001165740">
    <property type="component" value="Chromosome 13"/>
</dbReference>
<dbReference type="RefSeq" id="XP_055864143.1">
    <property type="nucleotide sequence ID" value="XM_056008168.1"/>
</dbReference>
<protein>
    <submittedName>
        <fullName evidence="3">Uncharacterized protein LOC129922356</fullName>
    </submittedName>
</protein>
<accession>A0A9W2YN61</accession>
<feature type="region of interest" description="Disordered" evidence="1">
    <location>
        <begin position="184"/>
        <end position="208"/>
    </location>
</feature>
<reference evidence="3" key="1">
    <citation type="submission" date="2025-08" db="UniProtKB">
        <authorList>
            <consortium name="RefSeq"/>
        </authorList>
    </citation>
    <scope>IDENTIFICATION</scope>
</reference>
<dbReference type="AlphaFoldDB" id="A0A9W2YN61"/>
<organism evidence="2 3">
    <name type="scientific">Biomphalaria glabrata</name>
    <name type="common">Bloodfluke planorb</name>
    <name type="synonym">Freshwater snail</name>
    <dbReference type="NCBI Taxonomy" id="6526"/>
    <lineage>
        <taxon>Eukaryota</taxon>
        <taxon>Metazoa</taxon>
        <taxon>Spiralia</taxon>
        <taxon>Lophotrochozoa</taxon>
        <taxon>Mollusca</taxon>
        <taxon>Gastropoda</taxon>
        <taxon>Heterobranchia</taxon>
        <taxon>Euthyneura</taxon>
        <taxon>Panpulmonata</taxon>
        <taxon>Hygrophila</taxon>
        <taxon>Lymnaeoidea</taxon>
        <taxon>Planorbidae</taxon>
        <taxon>Biomphalaria</taxon>
    </lineage>
</organism>